<feature type="transmembrane region" description="Helical" evidence="5">
    <location>
        <begin position="64"/>
        <end position="87"/>
    </location>
</feature>
<evidence type="ECO:0000256" key="5">
    <source>
        <dbReference type="SAM" id="Phobius"/>
    </source>
</evidence>
<keyword evidence="3 5" id="KW-1133">Transmembrane helix</keyword>
<dbReference type="Pfam" id="PF01694">
    <property type="entry name" value="Rhomboid"/>
    <property type="match status" value="1"/>
</dbReference>
<feature type="domain" description="Peptidase S54 rhomboid" evidence="6">
    <location>
        <begin position="59"/>
        <end position="211"/>
    </location>
</feature>
<dbReference type="InterPro" id="IPR035952">
    <property type="entry name" value="Rhomboid-like_sf"/>
</dbReference>
<dbReference type="OrthoDB" id="9813074at2"/>
<evidence type="ECO:0000256" key="4">
    <source>
        <dbReference type="ARBA" id="ARBA00023136"/>
    </source>
</evidence>
<dbReference type="GO" id="GO:0006508">
    <property type="term" value="P:proteolysis"/>
    <property type="evidence" value="ECO:0007669"/>
    <property type="project" value="UniProtKB-KW"/>
</dbReference>
<dbReference type="InterPro" id="IPR050925">
    <property type="entry name" value="Rhomboid_protease_S54"/>
</dbReference>
<comment type="subcellular location">
    <subcellularLocation>
        <location evidence="1">Membrane</location>
        <topology evidence="1">Multi-pass membrane protein</topology>
    </subcellularLocation>
</comment>
<proteinExistence type="predicted"/>
<dbReference type="PANTHER" id="PTHR43731">
    <property type="entry name" value="RHOMBOID PROTEASE"/>
    <property type="match status" value="1"/>
</dbReference>
<feature type="transmembrane region" description="Helical" evidence="5">
    <location>
        <begin position="99"/>
        <end position="117"/>
    </location>
</feature>
<comment type="caution">
    <text evidence="7">The sequence shown here is derived from an EMBL/GenBank/DDBJ whole genome shotgun (WGS) entry which is preliminary data.</text>
</comment>
<keyword evidence="8" id="KW-1185">Reference proteome</keyword>
<dbReference type="SUPFAM" id="SSF144091">
    <property type="entry name" value="Rhomboid-like"/>
    <property type="match status" value="1"/>
</dbReference>
<dbReference type="AlphaFoldDB" id="A0A251X2K3"/>
<name>A0A251X2K3_9RHOB</name>
<feature type="transmembrane region" description="Helical" evidence="5">
    <location>
        <begin position="12"/>
        <end position="34"/>
    </location>
</feature>
<dbReference type="PANTHER" id="PTHR43731:SF26">
    <property type="entry name" value="RHOMBOID-LIKE PROTEIN 10, CHLOROPLASTIC"/>
    <property type="match status" value="1"/>
</dbReference>
<gene>
    <name evidence="7" type="ORF">BVC71_03420</name>
</gene>
<sequence length="248" mass="27125">MFPIKDHNPSDRIPFVTYALIVANIAIYVLSIAATPNDYATYQLYDTYALIPRDLMMRGEWGTVLTSMFMHGGIMHLAGNMLFLWIFGDNMEDAFGHTGFILFYLAGGAAAAMAQVASGPNSMVPMVGASGAIAAIMGGYILLFPKARVDILIFFVIFIRIIPLPAWIMLGLWMGMQIFGGLASSADTGGVAYWAHAGGFAAGVILTIPMFLSRGAGNFWRRNDGHPPHPEAQYQISQTRIPRVTRKR</sequence>
<keyword evidence="4 5" id="KW-0472">Membrane</keyword>
<feature type="transmembrane region" description="Helical" evidence="5">
    <location>
        <begin position="151"/>
        <end position="173"/>
    </location>
</feature>
<accession>A0A251X2K3</accession>
<evidence type="ECO:0000256" key="2">
    <source>
        <dbReference type="ARBA" id="ARBA00022692"/>
    </source>
</evidence>
<keyword evidence="7" id="KW-0378">Hydrolase</keyword>
<dbReference type="FunFam" id="1.20.1540.10:FF:000027">
    <property type="entry name" value="Rhomboid family intramembrane serine protease"/>
    <property type="match status" value="1"/>
</dbReference>
<keyword evidence="2 5" id="KW-0812">Transmembrane</keyword>
<organism evidence="7 8">
    <name type="scientific">Marivivens niveibacter</name>
    <dbReference type="NCBI Taxonomy" id="1930667"/>
    <lineage>
        <taxon>Bacteria</taxon>
        <taxon>Pseudomonadati</taxon>
        <taxon>Pseudomonadota</taxon>
        <taxon>Alphaproteobacteria</taxon>
        <taxon>Rhodobacterales</taxon>
        <taxon>Paracoccaceae</taxon>
        <taxon>Marivivens group</taxon>
        <taxon>Marivivens</taxon>
    </lineage>
</organism>
<evidence type="ECO:0000259" key="6">
    <source>
        <dbReference type="Pfam" id="PF01694"/>
    </source>
</evidence>
<evidence type="ECO:0000256" key="3">
    <source>
        <dbReference type="ARBA" id="ARBA00022989"/>
    </source>
</evidence>
<dbReference type="RefSeq" id="WP_086450203.1">
    <property type="nucleotide sequence ID" value="NZ_MSPP01000001.1"/>
</dbReference>
<reference evidence="7 8" key="1">
    <citation type="submission" date="2016-12" db="EMBL/GenBank/DDBJ databases">
        <title>The draft genome sequence of HSLHS2.</title>
        <authorList>
            <person name="Hu D."/>
            <person name="Wang L."/>
            <person name="Shao Z."/>
        </authorList>
    </citation>
    <scope>NUCLEOTIDE SEQUENCE [LARGE SCALE GENOMIC DNA]</scope>
    <source>
        <strain evidence="7">MCCC 1A06712</strain>
    </source>
</reference>
<dbReference type="Proteomes" id="UP000194664">
    <property type="component" value="Unassembled WGS sequence"/>
</dbReference>
<dbReference type="Gene3D" id="1.20.1540.10">
    <property type="entry name" value="Rhomboid-like"/>
    <property type="match status" value="1"/>
</dbReference>
<keyword evidence="7" id="KW-0645">Protease</keyword>
<feature type="transmembrane region" description="Helical" evidence="5">
    <location>
        <begin position="193"/>
        <end position="212"/>
    </location>
</feature>
<evidence type="ECO:0000313" key="8">
    <source>
        <dbReference type="Proteomes" id="UP000194664"/>
    </source>
</evidence>
<feature type="transmembrane region" description="Helical" evidence="5">
    <location>
        <begin position="123"/>
        <end position="144"/>
    </location>
</feature>
<dbReference type="EMBL" id="MSPP01000001">
    <property type="protein sequence ID" value="OUD10554.1"/>
    <property type="molecule type" value="Genomic_DNA"/>
</dbReference>
<dbReference type="InterPro" id="IPR022764">
    <property type="entry name" value="Peptidase_S54_rhomboid_dom"/>
</dbReference>
<protein>
    <submittedName>
        <fullName evidence="7">Rhomboid family intramembrane serine protease</fullName>
    </submittedName>
</protein>
<evidence type="ECO:0000313" key="7">
    <source>
        <dbReference type="EMBL" id="OUD10554.1"/>
    </source>
</evidence>
<evidence type="ECO:0000256" key="1">
    <source>
        <dbReference type="ARBA" id="ARBA00004141"/>
    </source>
</evidence>
<dbReference type="GO" id="GO:0016020">
    <property type="term" value="C:membrane"/>
    <property type="evidence" value="ECO:0007669"/>
    <property type="project" value="UniProtKB-SubCell"/>
</dbReference>
<dbReference type="GO" id="GO:0004252">
    <property type="term" value="F:serine-type endopeptidase activity"/>
    <property type="evidence" value="ECO:0007669"/>
    <property type="project" value="InterPro"/>
</dbReference>